<organism evidence="2">
    <name type="scientific">Arion vulgaris</name>
    <dbReference type="NCBI Taxonomy" id="1028688"/>
    <lineage>
        <taxon>Eukaryota</taxon>
        <taxon>Metazoa</taxon>
        <taxon>Spiralia</taxon>
        <taxon>Lophotrochozoa</taxon>
        <taxon>Mollusca</taxon>
        <taxon>Gastropoda</taxon>
        <taxon>Heterobranchia</taxon>
        <taxon>Euthyneura</taxon>
        <taxon>Panpulmonata</taxon>
        <taxon>Eupulmonata</taxon>
        <taxon>Stylommatophora</taxon>
        <taxon>Helicina</taxon>
        <taxon>Arionoidea</taxon>
        <taxon>Arionidae</taxon>
        <taxon>Arion</taxon>
    </lineage>
</organism>
<feature type="compositionally biased region" description="Polar residues" evidence="1">
    <location>
        <begin position="1"/>
        <end position="10"/>
    </location>
</feature>
<reference evidence="2" key="1">
    <citation type="submission" date="2014-12" db="EMBL/GenBank/DDBJ databases">
        <title>Insight into the proteome of Arion vulgaris.</title>
        <authorList>
            <person name="Aradska J."/>
            <person name="Bulat T."/>
            <person name="Smidak R."/>
            <person name="Sarate P."/>
            <person name="Gangsoo J."/>
            <person name="Sialana F."/>
            <person name="Bilban M."/>
            <person name="Lubec G."/>
        </authorList>
    </citation>
    <scope>NUCLEOTIDE SEQUENCE</scope>
    <source>
        <tissue evidence="2">Skin</tissue>
    </source>
</reference>
<feature type="region of interest" description="Disordered" evidence="1">
    <location>
        <begin position="1"/>
        <end position="126"/>
    </location>
</feature>
<evidence type="ECO:0000313" key="2">
    <source>
        <dbReference type="EMBL" id="CEK97942.1"/>
    </source>
</evidence>
<accession>A0A0B7BYG2</accession>
<feature type="compositionally biased region" description="Low complexity" evidence="1">
    <location>
        <begin position="91"/>
        <end position="107"/>
    </location>
</feature>
<proteinExistence type="predicted"/>
<name>A0A0B7BYG2_9EUPU</name>
<protein>
    <submittedName>
        <fullName evidence="2">Uncharacterized protein</fullName>
    </submittedName>
</protein>
<feature type="non-terminal residue" evidence="2">
    <location>
        <position position="1"/>
    </location>
</feature>
<feature type="non-terminal residue" evidence="2">
    <location>
        <position position="126"/>
    </location>
</feature>
<gene>
    <name evidence="2" type="primary">ORF217332</name>
</gene>
<feature type="compositionally biased region" description="Polar residues" evidence="1">
    <location>
        <begin position="42"/>
        <end position="54"/>
    </location>
</feature>
<sequence length="126" mass="13712">TSSKESTPSRNSEEQDLSPLSQRKIDEIWSTAAESKGKSWLSGVQTTAGTSLRSPNLEDIDRLSEFSDERRSLDRESDKRGSLKRPVSNRSPQLSSKAASSSNMGTSTRSPAGVSVVQYADPTSYL</sequence>
<feature type="compositionally biased region" description="Basic and acidic residues" evidence="1">
    <location>
        <begin position="59"/>
        <end position="81"/>
    </location>
</feature>
<evidence type="ECO:0000256" key="1">
    <source>
        <dbReference type="SAM" id="MobiDB-lite"/>
    </source>
</evidence>
<dbReference type="AlphaFoldDB" id="A0A0B7BYG2"/>
<dbReference type="EMBL" id="HACG01051071">
    <property type="protein sequence ID" value="CEK97942.1"/>
    <property type="molecule type" value="Transcribed_RNA"/>
</dbReference>